<feature type="domain" description="Large ribosomal subunit protein uL4 C-terminal" evidence="4">
    <location>
        <begin position="275"/>
        <end position="347"/>
    </location>
</feature>
<evidence type="ECO:0000259" key="4">
    <source>
        <dbReference type="Pfam" id="PF14374"/>
    </source>
</evidence>
<dbReference type="SUPFAM" id="SSF52166">
    <property type="entry name" value="Ribosomal protein L4"/>
    <property type="match status" value="1"/>
</dbReference>
<proteinExistence type="inferred from homology"/>
<dbReference type="InterPro" id="IPR013000">
    <property type="entry name" value="Ribosomal_uL4_euk/arc_CS"/>
</dbReference>
<dbReference type="Proteomes" id="UP000612055">
    <property type="component" value="Unassembled WGS sequence"/>
</dbReference>
<dbReference type="Pfam" id="PF00573">
    <property type="entry name" value="Ribosomal_L4"/>
    <property type="match status" value="1"/>
</dbReference>
<evidence type="ECO:0000256" key="2">
    <source>
        <dbReference type="ARBA" id="ARBA00022980"/>
    </source>
</evidence>
<evidence type="ECO:0000313" key="5">
    <source>
        <dbReference type="EMBL" id="KAG2483858.1"/>
    </source>
</evidence>
<dbReference type="AlphaFoldDB" id="A0A835XGW0"/>
<dbReference type="InterPro" id="IPR025755">
    <property type="entry name" value="Ribos_uL4_C_dom"/>
</dbReference>
<dbReference type="EMBL" id="JAEHOE010000164">
    <property type="protein sequence ID" value="KAG2483858.1"/>
    <property type="molecule type" value="Genomic_DNA"/>
</dbReference>
<dbReference type="Gene3D" id="3.40.1370.10">
    <property type="match status" value="1"/>
</dbReference>
<dbReference type="PANTHER" id="PTHR19431">
    <property type="entry name" value="60S RIBOSOMAL PROTEIN L4"/>
    <property type="match status" value="1"/>
</dbReference>
<sequence length="410" mass="44808">MAAARPLVSVINVDSGEAAEQTALPAVFTAPIRPDIVRTIHTNMAKNKRQAYAVFVKAGHQTAAESWGTGRAVSRIPRVPGGGTHRAGQGAFGNMCRGGRMFAPTKVWRRWHRKVNVNQKRYAVCSALAASALPSLVLARGHRIEQVPEVPLVLSDAVEGVKKTSKALEILKKIGALPDVEKSKESKALRAGKGKMRNRRYVMRRGPLVVFASDEGISKAFRNLPGVEVTSVDRLNLLQLAPGGHLGRFCIWSKSAFEKLDKIFGTATTESEVKKGFKVPRSCMTNSDLTRLINSDEIQSVIRPAKSAGPKHAPLKKNPLRNLGAMLKLNPYAKVARRVEITRSAKKGAARAAKLEKIAKGIATGGKKDKKIKAIGKDFYKKMLVDSEYAGEDYDQFTRWITVQKQVKAA</sequence>
<dbReference type="Pfam" id="PF14374">
    <property type="entry name" value="Ribos_L4_asso_C"/>
    <property type="match status" value="1"/>
</dbReference>
<dbReference type="InterPro" id="IPR023574">
    <property type="entry name" value="Ribosomal_uL4_dom_sf"/>
</dbReference>
<evidence type="ECO:0000256" key="3">
    <source>
        <dbReference type="ARBA" id="ARBA00023274"/>
    </source>
</evidence>
<dbReference type="OrthoDB" id="10259785at2759"/>
<keyword evidence="3" id="KW-0687">Ribonucleoprotein</keyword>
<keyword evidence="2" id="KW-0689">Ribosomal protein</keyword>
<reference evidence="5" key="1">
    <citation type="journal article" date="2020" name="bioRxiv">
        <title>Comparative genomics of Chlamydomonas.</title>
        <authorList>
            <person name="Craig R.J."/>
            <person name="Hasan A.R."/>
            <person name="Ness R.W."/>
            <person name="Keightley P.D."/>
        </authorList>
    </citation>
    <scope>NUCLEOTIDE SEQUENCE</scope>
    <source>
        <strain evidence="5">CCAP 11/70</strain>
    </source>
</reference>
<protein>
    <recommendedName>
        <fullName evidence="4">Large ribosomal subunit protein uL4 C-terminal domain-containing protein</fullName>
    </recommendedName>
</protein>
<gene>
    <name evidence="5" type="ORF">HYH03_017310</name>
</gene>
<dbReference type="GO" id="GO:0003735">
    <property type="term" value="F:structural constituent of ribosome"/>
    <property type="evidence" value="ECO:0007669"/>
    <property type="project" value="InterPro"/>
</dbReference>
<dbReference type="GO" id="GO:0006412">
    <property type="term" value="P:translation"/>
    <property type="evidence" value="ECO:0007669"/>
    <property type="project" value="InterPro"/>
</dbReference>
<dbReference type="PROSITE" id="PS00939">
    <property type="entry name" value="RIBOSOMAL_L1E"/>
    <property type="match status" value="1"/>
</dbReference>
<evidence type="ECO:0000313" key="6">
    <source>
        <dbReference type="Proteomes" id="UP000612055"/>
    </source>
</evidence>
<keyword evidence="6" id="KW-1185">Reference proteome</keyword>
<dbReference type="GO" id="GO:1990904">
    <property type="term" value="C:ribonucleoprotein complex"/>
    <property type="evidence" value="ECO:0007669"/>
    <property type="project" value="UniProtKB-KW"/>
</dbReference>
<organism evidence="5 6">
    <name type="scientific">Edaphochlamys debaryana</name>
    <dbReference type="NCBI Taxonomy" id="47281"/>
    <lineage>
        <taxon>Eukaryota</taxon>
        <taxon>Viridiplantae</taxon>
        <taxon>Chlorophyta</taxon>
        <taxon>core chlorophytes</taxon>
        <taxon>Chlorophyceae</taxon>
        <taxon>CS clade</taxon>
        <taxon>Chlamydomonadales</taxon>
        <taxon>Chlamydomonadales incertae sedis</taxon>
        <taxon>Edaphochlamys</taxon>
    </lineage>
</organism>
<name>A0A835XGW0_9CHLO</name>
<dbReference type="InterPro" id="IPR045240">
    <property type="entry name" value="Ribosomal_uL4_euk/arch"/>
</dbReference>
<dbReference type="FunFam" id="3.40.1370.10:FF:000002">
    <property type="entry name" value="60S ribosomal protein L4"/>
    <property type="match status" value="1"/>
</dbReference>
<evidence type="ECO:0000256" key="1">
    <source>
        <dbReference type="ARBA" id="ARBA00010528"/>
    </source>
</evidence>
<dbReference type="GO" id="GO:0005840">
    <property type="term" value="C:ribosome"/>
    <property type="evidence" value="ECO:0007669"/>
    <property type="project" value="UniProtKB-KW"/>
</dbReference>
<accession>A0A835XGW0</accession>
<comment type="caution">
    <text evidence="5">The sequence shown here is derived from an EMBL/GenBank/DDBJ whole genome shotgun (WGS) entry which is preliminary data.</text>
</comment>
<comment type="similarity">
    <text evidence="1">Belongs to the universal ribosomal protein uL4 family.</text>
</comment>
<dbReference type="InterPro" id="IPR002136">
    <property type="entry name" value="Ribosomal_uL4"/>
</dbReference>